<evidence type="ECO:0000313" key="14">
    <source>
        <dbReference type="EMBL" id="KAF1811294.1"/>
    </source>
</evidence>
<evidence type="ECO:0000256" key="10">
    <source>
        <dbReference type="ARBA" id="ARBA00023326"/>
    </source>
</evidence>
<dbReference type="Pfam" id="PF00704">
    <property type="entry name" value="Glyco_hydro_18"/>
    <property type="match status" value="1"/>
</dbReference>
<dbReference type="PROSITE" id="PS01095">
    <property type="entry name" value="GH18_1"/>
    <property type="match status" value="1"/>
</dbReference>
<dbReference type="GO" id="GO:0008843">
    <property type="term" value="F:endochitinase activity"/>
    <property type="evidence" value="ECO:0007669"/>
    <property type="project" value="UniProtKB-EC"/>
</dbReference>
<dbReference type="AlphaFoldDB" id="A0A6G1FZR7"/>
<reference evidence="14 16" key="1">
    <citation type="submission" date="2020-01" db="EMBL/GenBank/DDBJ databases">
        <authorList>
            <consortium name="DOE Joint Genome Institute"/>
            <person name="Haridas S."/>
            <person name="Albert R."/>
            <person name="Binder M."/>
            <person name="Bloem J."/>
            <person name="Labutti K."/>
            <person name="Salamov A."/>
            <person name="Andreopoulos B."/>
            <person name="Baker S.E."/>
            <person name="Barry K."/>
            <person name="Bills G."/>
            <person name="Bluhm B.H."/>
            <person name="Cannon C."/>
            <person name="Castanera R."/>
            <person name="Culley D.E."/>
            <person name="Daum C."/>
            <person name="Ezra D."/>
            <person name="Gonzalez J.B."/>
            <person name="Henrissat B."/>
            <person name="Kuo A."/>
            <person name="Liang C."/>
            <person name="Lipzen A."/>
            <person name="Lutzoni F."/>
            <person name="Magnuson J."/>
            <person name="Mondo S."/>
            <person name="Nolan M."/>
            <person name="Ohm R."/>
            <person name="Pangilinan J."/>
            <person name="Park H.-J."/>
            <person name="Ramirez L."/>
            <person name="Alfaro M."/>
            <person name="Sun H."/>
            <person name="Tritt A."/>
            <person name="Yoshinaga Y."/>
            <person name="Zwiers L.-H."/>
            <person name="Turgeon B.G."/>
            <person name="Goodwin S.B."/>
            <person name="Spatafora J.W."/>
            <person name="Crous P.W."/>
            <person name="Grigoriev I.V."/>
        </authorList>
    </citation>
    <scope>NUCLEOTIDE SEQUENCE</scope>
    <source>
        <strain evidence="14 16">CBS 781.70</strain>
    </source>
</reference>
<dbReference type="GO" id="GO:0008061">
    <property type="term" value="F:chitin binding"/>
    <property type="evidence" value="ECO:0007669"/>
    <property type="project" value="InterPro"/>
</dbReference>
<evidence type="ECO:0000256" key="2">
    <source>
        <dbReference type="ARBA" id="ARBA00004613"/>
    </source>
</evidence>
<evidence type="ECO:0000256" key="1">
    <source>
        <dbReference type="ARBA" id="ARBA00000822"/>
    </source>
</evidence>
<keyword evidence="15" id="KW-1185">Reference proteome</keyword>
<dbReference type="GO" id="GO:0006032">
    <property type="term" value="P:chitin catabolic process"/>
    <property type="evidence" value="ECO:0007669"/>
    <property type="project" value="UniProtKB-KW"/>
</dbReference>
<proteinExistence type="inferred from homology"/>
<dbReference type="PANTHER" id="PTHR11177">
    <property type="entry name" value="CHITINASE"/>
    <property type="match status" value="1"/>
</dbReference>
<dbReference type="FunFam" id="3.10.50.10:FF:000005">
    <property type="entry name" value="Endochitinase B1"/>
    <property type="match status" value="1"/>
</dbReference>
<evidence type="ECO:0000313" key="15">
    <source>
        <dbReference type="Proteomes" id="UP000504638"/>
    </source>
</evidence>
<evidence type="ECO:0000256" key="11">
    <source>
        <dbReference type="RuleBase" id="RU000489"/>
    </source>
</evidence>
<protein>
    <recommendedName>
        <fullName evidence="4">chitinase</fullName>
        <ecNumber evidence="4">3.2.1.14</ecNumber>
    </recommendedName>
</protein>
<dbReference type="InterPro" id="IPR017853">
    <property type="entry name" value="GH"/>
</dbReference>
<evidence type="ECO:0000259" key="13">
    <source>
        <dbReference type="PROSITE" id="PS51910"/>
    </source>
</evidence>
<feature type="domain" description="GH18" evidence="13">
    <location>
        <begin position="49"/>
        <end position="426"/>
    </location>
</feature>
<keyword evidence="9 11" id="KW-0326">Glycosidase</keyword>
<keyword evidence="6 11" id="KW-0378">Hydrolase</keyword>
<dbReference type="PROSITE" id="PS51910">
    <property type="entry name" value="GH18_2"/>
    <property type="match status" value="1"/>
</dbReference>
<dbReference type="PANTHER" id="PTHR11177:SF317">
    <property type="entry name" value="CHITINASE 12-RELATED"/>
    <property type="match status" value="1"/>
</dbReference>
<dbReference type="Gene3D" id="3.20.20.80">
    <property type="entry name" value="Glycosidases"/>
    <property type="match status" value="1"/>
</dbReference>
<dbReference type="InterPro" id="IPR001579">
    <property type="entry name" value="Glyco_hydro_18_chit_AS"/>
</dbReference>
<dbReference type="FunFam" id="3.20.20.80:FF:000075">
    <property type="entry name" value="Sporulation-specific chitinase"/>
    <property type="match status" value="1"/>
</dbReference>
<dbReference type="CDD" id="cd06548">
    <property type="entry name" value="GH18_chitinase"/>
    <property type="match status" value="1"/>
</dbReference>
<keyword evidence="12" id="KW-0732">Signal</keyword>
<keyword evidence="8" id="KW-0119">Carbohydrate metabolism</keyword>
<dbReference type="SMART" id="SM00636">
    <property type="entry name" value="Glyco_18"/>
    <property type="match status" value="1"/>
</dbReference>
<sequence length="466" mass="50809">MRGNFKAYLSLVLLSVISVLLYNSQSIIYTTKPLFSAPDTMSGGDVDGYKAVAYFVNWAIYGRNHHVQDLPGQNLTHILYAFANVRPDTGEVHLTDSWSDVEKHYPTDSWNDTGRNLYGSLKQLYLLKKAHPHLKLLLSIGGWTYSSNFPAPCSTPAGRATFARSAAALVADLGFDGLDIDWEYPKNAQEGADFLALLHTCRAELDALAGKYVNAANPALGQTRAAPPRFALSIAAPAGPQHYQHLPLREIGAVCDFVNLMAYDYAGSWDAVAGHQAALYPSTSAPQTTPFSTERAVADYVAAGMPAGKLVLGLPLYGRAFENTGGPGEGFQGVGEGSWERGVWDWKALPRPGSEVREDREGGWSYCYDAGKRTMVSYDTLEIASRKVRYVREKGMGGVMWWESSGDRETGKGSMIETVVGDLGGPGKGMMDRSKNCIAYPFSSYENLKKGMVGEDAKPYPREAPQ</sequence>
<comment type="similarity">
    <text evidence="3">Belongs to the glycosyl hydrolase 18 family. Chitinase class V subfamily.</text>
</comment>
<evidence type="ECO:0000256" key="5">
    <source>
        <dbReference type="ARBA" id="ARBA00022525"/>
    </source>
</evidence>
<accession>A0A6G1FZR7</accession>
<dbReference type="GO" id="GO:0005576">
    <property type="term" value="C:extracellular region"/>
    <property type="evidence" value="ECO:0007669"/>
    <property type="project" value="UniProtKB-SubCell"/>
</dbReference>
<reference evidence="16" key="3">
    <citation type="submission" date="2025-04" db="UniProtKB">
        <authorList>
            <consortium name="RefSeq"/>
        </authorList>
    </citation>
    <scope>IDENTIFICATION</scope>
    <source>
        <strain evidence="16">CBS 781.70</strain>
    </source>
</reference>
<dbReference type="InterPro" id="IPR050314">
    <property type="entry name" value="Glycosyl_Hydrlase_18"/>
</dbReference>
<evidence type="ECO:0000256" key="7">
    <source>
        <dbReference type="ARBA" id="ARBA00023024"/>
    </source>
</evidence>
<feature type="signal peptide" evidence="12">
    <location>
        <begin position="1"/>
        <end position="26"/>
    </location>
</feature>
<dbReference type="OrthoDB" id="76388at2759"/>
<evidence type="ECO:0000256" key="6">
    <source>
        <dbReference type="ARBA" id="ARBA00022801"/>
    </source>
</evidence>
<dbReference type="GeneID" id="54420308"/>
<dbReference type="InterPro" id="IPR011583">
    <property type="entry name" value="Chitinase_II/V-like_cat"/>
</dbReference>
<dbReference type="RefSeq" id="XP_033532925.1">
    <property type="nucleotide sequence ID" value="XM_033679738.1"/>
</dbReference>
<keyword evidence="5" id="KW-0964">Secreted</keyword>
<evidence type="ECO:0000256" key="4">
    <source>
        <dbReference type="ARBA" id="ARBA00012729"/>
    </source>
</evidence>
<evidence type="ECO:0000256" key="3">
    <source>
        <dbReference type="ARBA" id="ARBA00008682"/>
    </source>
</evidence>
<comment type="subcellular location">
    <subcellularLocation>
        <location evidence="2">Secreted</location>
    </subcellularLocation>
</comment>
<evidence type="ECO:0000256" key="12">
    <source>
        <dbReference type="SAM" id="SignalP"/>
    </source>
</evidence>
<reference evidence="16" key="2">
    <citation type="submission" date="2020-04" db="EMBL/GenBank/DDBJ databases">
        <authorList>
            <consortium name="NCBI Genome Project"/>
        </authorList>
    </citation>
    <scope>NUCLEOTIDE SEQUENCE</scope>
    <source>
        <strain evidence="16">CBS 781.70</strain>
    </source>
</reference>
<dbReference type="InterPro" id="IPR001223">
    <property type="entry name" value="Glyco_hydro18_cat"/>
</dbReference>
<evidence type="ECO:0000256" key="9">
    <source>
        <dbReference type="ARBA" id="ARBA00023295"/>
    </source>
</evidence>
<dbReference type="GO" id="GO:0000272">
    <property type="term" value="P:polysaccharide catabolic process"/>
    <property type="evidence" value="ECO:0007669"/>
    <property type="project" value="UniProtKB-KW"/>
</dbReference>
<evidence type="ECO:0000256" key="8">
    <source>
        <dbReference type="ARBA" id="ARBA00023277"/>
    </source>
</evidence>
<feature type="chain" id="PRO_5044631708" description="chitinase" evidence="12">
    <location>
        <begin position="27"/>
        <end position="466"/>
    </location>
</feature>
<dbReference type="EMBL" id="ML975162">
    <property type="protein sequence ID" value="KAF1811294.1"/>
    <property type="molecule type" value="Genomic_DNA"/>
</dbReference>
<comment type="catalytic activity">
    <reaction evidence="1">
        <text>Random endo-hydrolysis of N-acetyl-beta-D-glucosaminide (1-&gt;4)-beta-linkages in chitin and chitodextrins.</text>
        <dbReference type="EC" id="3.2.1.14"/>
    </reaction>
</comment>
<organism evidence="14">
    <name type="scientific">Eremomyces bilateralis CBS 781.70</name>
    <dbReference type="NCBI Taxonomy" id="1392243"/>
    <lineage>
        <taxon>Eukaryota</taxon>
        <taxon>Fungi</taxon>
        <taxon>Dikarya</taxon>
        <taxon>Ascomycota</taxon>
        <taxon>Pezizomycotina</taxon>
        <taxon>Dothideomycetes</taxon>
        <taxon>Dothideomycetes incertae sedis</taxon>
        <taxon>Eremomycetales</taxon>
        <taxon>Eremomycetaceae</taxon>
        <taxon>Eremomyces</taxon>
    </lineage>
</organism>
<dbReference type="InterPro" id="IPR029070">
    <property type="entry name" value="Chitinase_insertion_sf"/>
</dbReference>
<keyword evidence="10" id="KW-0624">Polysaccharide degradation</keyword>
<dbReference type="EC" id="3.2.1.14" evidence="4"/>
<gene>
    <name evidence="14 16" type="ORF">P152DRAFT_459697</name>
</gene>
<evidence type="ECO:0000313" key="16">
    <source>
        <dbReference type="RefSeq" id="XP_033532925.1"/>
    </source>
</evidence>
<keyword evidence="7" id="KW-0146">Chitin degradation</keyword>
<dbReference type="SUPFAM" id="SSF51445">
    <property type="entry name" value="(Trans)glycosidases"/>
    <property type="match status" value="1"/>
</dbReference>
<dbReference type="Gene3D" id="3.10.50.10">
    <property type="match status" value="1"/>
</dbReference>
<dbReference type="Proteomes" id="UP000504638">
    <property type="component" value="Unplaced"/>
</dbReference>
<name>A0A6G1FZR7_9PEZI</name>
<dbReference type="SUPFAM" id="SSF54556">
    <property type="entry name" value="Chitinase insertion domain"/>
    <property type="match status" value="1"/>
</dbReference>